<dbReference type="PROSITE" id="PS51029">
    <property type="entry name" value="MADF"/>
    <property type="match status" value="1"/>
</dbReference>
<reference evidence="4" key="1">
    <citation type="submission" date="2025-08" db="UniProtKB">
        <authorList>
            <consortium name="RefSeq"/>
        </authorList>
    </citation>
    <scope>IDENTIFICATION</scope>
    <source>
        <strain evidence="4">Ishihara</strain>
        <tissue evidence="4">Whole body</tissue>
    </source>
</reference>
<evidence type="ECO:0000313" key="4">
    <source>
        <dbReference type="RefSeq" id="XP_022827374.1"/>
    </source>
</evidence>
<dbReference type="SMART" id="SM00595">
    <property type="entry name" value="MADF"/>
    <property type="match status" value="4"/>
</dbReference>
<dbReference type="OrthoDB" id="6346437at2759"/>
<evidence type="ECO:0000259" key="2">
    <source>
        <dbReference type="PROSITE" id="PS51029"/>
    </source>
</evidence>
<dbReference type="InterPro" id="IPR044822">
    <property type="entry name" value="Myb_DNA-bind_4"/>
</dbReference>
<accession>A0A9J7EFI1</accession>
<dbReference type="GO" id="GO:0006357">
    <property type="term" value="P:regulation of transcription by RNA polymerase II"/>
    <property type="evidence" value="ECO:0007669"/>
    <property type="project" value="TreeGrafter"/>
</dbReference>
<dbReference type="InterPro" id="IPR039353">
    <property type="entry name" value="TF_Adf1"/>
</dbReference>
<keyword evidence="3" id="KW-1185">Reference proteome</keyword>
<name>A0A9J7EFI1_SPOLT</name>
<evidence type="ECO:0000313" key="3">
    <source>
        <dbReference type="Proteomes" id="UP000301870"/>
    </source>
</evidence>
<dbReference type="PANTHER" id="PTHR12243:SF69">
    <property type="entry name" value="SI:CH73-59F11.3"/>
    <property type="match status" value="1"/>
</dbReference>
<protein>
    <submittedName>
        <fullName evidence="4">Uncharacterized protein LOC111357064</fullName>
    </submittedName>
</protein>
<dbReference type="AlphaFoldDB" id="A0A9J7EFI1"/>
<sequence length="518" mass="62251">MDISHSHNQSYWFVLREDQSNVIFSSNNFTIQNPQITGQEARYVVDTGDNRQYIQISEGPIQEHITESSEKQEPQNKEDDNFWDRNKIKHLLTLCLENRFRNLTRDKSLWDEISVQLGASSDECNKKYRNLRRTYIRLLKKKRLGKEIKWVHYGACEEVFKECKLLPPSVLEPWEEHKVRRLLSLYIENLSKFRNPDSVQKDVWKEIASQLGTTEYSCYHKFKNLKRAYLNWKDRSRETGKPIKWQYHNYFERIFYNYSPSTGPWDKNKTRLLIDEYKQIAEKFKNPRYQKKELWKEIAVSVGERPTDCDKKFRNLKQTYIRLKMRANTGRCITKWRYYKDFESIYTGPVSYNTSNDGGLPKLNYRFQEDDYVKELLNFYIDNKEKFKNPLVKKKNVWRLLASRIGLSSEECDRKFRNLKQTYIRLAEKMKETGKVNNWPYYSYFEKIFDCHPGTENILSIQGTTIDNMTLTEIKRVMQEVQDRSDNDKFECLLRAVVESNDIQRERNKILQALLNKH</sequence>
<dbReference type="PANTHER" id="PTHR12243">
    <property type="entry name" value="MADF DOMAIN TRANSCRIPTION FACTOR"/>
    <property type="match status" value="1"/>
</dbReference>
<organism evidence="3 4">
    <name type="scientific">Spodoptera litura</name>
    <name type="common">Asian cotton leafworm</name>
    <dbReference type="NCBI Taxonomy" id="69820"/>
    <lineage>
        <taxon>Eukaryota</taxon>
        <taxon>Metazoa</taxon>
        <taxon>Ecdysozoa</taxon>
        <taxon>Arthropoda</taxon>
        <taxon>Hexapoda</taxon>
        <taxon>Insecta</taxon>
        <taxon>Pterygota</taxon>
        <taxon>Neoptera</taxon>
        <taxon>Endopterygota</taxon>
        <taxon>Lepidoptera</taxon>
        <taxon>Glossata</taxon>
        <taxon>Ditrysia</taxon>
        <taxon>Noctuoidea</taxon>
        <taxon>Noctuidae</taxon>
        <taxon>Amphipyrinae</taxon>
        <taxon>Spodoptera</taxon>
    </lineage>
</organism>
<feature type="domain" description="MADF" evidence="2">
    <location>
        <begin position="71"/>
        <end position="171"/>
    </location>
</feature>
<dbReference type="Gene3D" id="1.10.10.60">
    <property type="entry name" value="Homeodomain-like"/>
    <property type="match status" value="1"/>
</dbReference>
<dbReference type="Pfam" id="PF10545">
    <property type="entry name" value="MADF_DNA_bdg"/>
    <property type="match status" value="1"/>
</dbReference>
<dbReference type="KEGG" id="sliu:111357064"/>
<dbReference type="SMART" id="SM00717">
    <property type="entry name" value="SANT"/>
    <property type="match status" value="2"/>
</dbReference>
<feature type="region of interest" description="Disordered" evidence="1">
    <location>
        <begin position="58"/>
        <end position="80"/>
    </location>
</feature>
<dbReference type="Pfam" id="PF13837">
    <property type="entry name" value="Myb_DNA-bind_4"/>
    <property type="match status" value="3"/>
</dbReference>
<dbReference type="GeneID" id="111357064"/>
<dbReference type="Proteomes" id="UP000301870">
    <property type="component" value="Chromosome 24"/>
</dbReference>
<dbReference type="RefSeq" id="XP_022827374.1">
    <property type="nucleotide sequence ID" value="XM_022971606.1"/>
</dbReference>
<dbReference type="InterPro" id="IPR006578">
    <property type="entry name" value="MADF-dom"/>
</dbReference>
<dbReference type="InterPro" id="IPR001005">
    <property type="entry name" value="SANT/Myb"/>
</dbReference>
<dbReference type="GO" id="GO:0005634">
    <property type="term" value="C:nucleus"/>
    <property type="evidence" value="ECO:0007669"/>
    <property type="project" value="TreeGrafter"/>
</dbReference>
<gene>
    <name evidence="4" type="primary">LOC111357064</name>
</gene>
<dbReference type="GO" id="GO:0005667">
    <property type="term" value="C:transcription regulator complex"/>
    <property type="evidence" value="ECO:0007669"/>
    <property type="project" value="TreeGrafter"/>
</dbReference>
<proteinExistence type="predicted"/>
<evidence type="ECO:0000256" key="1">
    <source>
        <dbReference type="SAM" id="MobiDB-lite"/>
    </source>
</evidence>
<feature type="compositionally biased region" description="Basic and acidic residues" evidence="1">
    <location>
        <begin position="64"/>
        <end position="80"/>
    </location>
</feature>